<sequence length="1198" mass="128265">MTTLPEAVAQMIVVITNFAHLTDELGEWVTGTVAGTDGTGLYPFTQPDGTVIKVPSPLKMLSMIGGKYEGLIAAQAAQQQAVNNQLATFDGSVNQVKAWLSGPASGGLFGNGLYPITLSTGTTVNIPSPARLAADRQTVAAIVGSGSLIALVEDRTYATYADLIAAPVPANGKWALVHSDADYGRNGYWLVEAGFWVMKVSLASEALLTALGDNLRGLVRTQNIGRQAEPSKVGSGVTSPNLLLWNDSVQAGGKVTGVWLFAAATGTIRLQSYSKSGTTVTKKRTVYLNVTGTGYQLVPADMIVDAGDYIGLQGQGIITATSNTADAGGWWDILADLDTRTVGAPITTARLEAQLQISTVQQVVNAGAMLDMAAKVADLLTRASKAEAQLALLQGEITQTVGILRTPESGTGVSNSMFIWADQMAHDGYLNELRLFAVGTGTLRLARYSRIANEVTREQQVMIPITSTGLKTLTAADFGLFTLKAGEHIALYGPGVFTSKVETQAGLGWWAVNADANPRTVGAATTNIQLHVAFDVRQAIQTVTSDRILALEAQGADHEVRLATAEDIADKLFANDVQEVGRRVPPVDGSLVSDSHFIWNAPMRGNGTLTEVQIFVKEAGTFTLVRWSRVDNTVTRRDVRTFTLPAGSAVLTPGDFGGTMPFLAGEYVGLHGPFVSTPGAVDDGGWFNVVNGVDVRTIGAPVTSNRLEASFKFAQNYQVVTAERFRELEEAAGGGGSIDDGAVIPSREWLAPDAAERAAPLIGGRLHQRLHPVVGRRTLAMFDTLSNISNGDSNPALTEGPSLQAMIGASAVRITTTGGSEVSVAPDEAGQPVDVRGGQVRLFFRPVSTVFSSIAALTIELHSHGSPDAPTGNFHRLNPDVAPYDLRQRLTSQEGAGLWQSWGVSLNYFLPVGAGADLQNVRFAIFKVRSASGKSLSMEIGMIDFVPNLLKKAKAILSFDNGYLTHATYSAPQLIKRGFRGVFCLSQMTETHDVQNDKFCSVAQLRALNDLHGFQMASQAWVTEDKGFIDGLSENGRMAEMAKARNWMNAMGLTGGDHGSYFSAVDFRDLVAHNMFRSHFRSVRTFIQPIGTSGPCMSYGEMYPWGDPMRVRAVGATLVTDGSNGARLIAHAQQAVDCKGVAYFGFHNEQDVGSEHFNPYINAGFLQLLDWLDQHRDVIDVVTEDELHHYHLPLMAAA</sequence>
<dbReference type="AlphaFoldDB" id="A0A494W056"/>
<organism evidence="1 2">
    <name type="scientific">Sphingobium amiense</name>
    <dbReference type="NCBI Taxonomy" id="135719"/>
    <lineage>
        <taxon>Bacteria</taxon>
        <taxon>Pseudomonadati</taxon>
        <taxon>Pseudomonadota</taxon>
        <taxon>Alphaproteobacteria</taxon>
        <taxon>Sphingomonadales</taxon>
        <taxon>Sphingomonadaceae</taxon>
        <taxon>Sphingobium</taxon>
    </lineage>
</organism>
<reference evidence="1 2" key="1">
    <citation type="submission" date="2018-05" db="EMBL/GenBank/DDBJ databases">
        <title>Complete Genome Sequence of the Nonylphenol-Degrading Bacterium Sphingobium amiense DSM 16289T.</title>
        <authorList>
            <person name="Ootsuka M."/>
            <person name="Nishizawa T."/>
            <person name="Ohta H."/>
        </authorList>
    </citation>
    <scope>NUCLEOTIDE SEQUENCE [LARGE SCALE GENOMIC DNA]</scope>
    <source>
        <strain evidence="1 2">DSM 16289</strain>
    </source>
</reference>
<evidence type="ECO:0000313" key="1">
    <source>
        <dbReference type="EMBL" id="BBD98053.1"/>
    </source>
</evidence>
<accession>A0A494W056</accession>
<dbReference type="Gene3D" id="3.20.20.370">
    <property type="entry name" value="Glycoside hydrolase/deacetylase"/>
    <property type="match status" value="1"/>
</dbReference>
<dbReference type="KEGG" id="sami:SAMIE_1015540"/>
<gene>
    <name evidence="1" type="ORF">SAMIE_1015540</name>
</gene>
<protein>
    <submittedName>
        <fullName evidence="1">Uncharacterized protein</fullName>
    </submittedName>
</protein>
<dbReference type="EMBL" id="AP018664">
    <property type="protein sequence ID" value="BBD98053.1"/>
    <property type="molecule type" value="Genomic_DNA"/>
</dbReference>
<dbReference type="Proteomes" id="UP000279959">
    <property type="component" value="Chromosome"/>
</dbReference>
<keyword evidence="2" id="KW-1185">Reference proteome</keyword>
<evidence type="ECO:0000313" key="2">
    <source>
        <dbReference type="Proteomes" id="UP000279959"/>
    </source>
</evidence>
<dbReference type="RefSeq" id="WP_066700097.1">
    <property type="nucleotide sequence ID" value="NZ_AP018664.1"/>
</dbReference>
<proteinExistence type="predicted"/>
<name>A0A494W056_9SPHN</name>